<keyword evidence="2" id="KW-0805">Transcription regulation</keyword>
<dbReference type="InterPro" id="IPR036388">
    <property type="entry name" value="WH-like_DNA-bd_sf"/>
</dbReference>
<proteinExistence type="inferred from homology"/>
<dbReference type="OrthoDB" id="196624at2"/>
<dbReference type="Gene3D" id="3.40.190.290">
    <property type="match status" value="1"/>
</dbReference>
<dbReference type="SUPFAM" id="SSF46785">
    <property type="entry name" value="Winged helix' DNA-binding domain"/>
    <property type="match status" value="1"/>
</dbReference>
<name>A0A494XNK5_9BURK</name>
<evidence type="ECO:0000259" key="5">
    <source>
        <dbReference type="PROSITE" id="PS50931"/>
    </source>
</evidence>
<keyword evidence="3" id="KW-0238">DNA-binding</keyword>
<dbReference type="FunFam" id="1.10.10.10:FF:000001">
    <property type="entry name" value="LysR family transcriptional regulator"/>
    <property type="match status" value="1"/>
</dbReference>
<dbReference type="PRINTS" id="PR00039">
    <property type="entry name" value="HTHLYSR"/>
</dbReference>
<dbReference type="Pfam" id="PF00126">
    <property type="entry name" value="HTH_1"/>
    <property type="match status" value="1"/>
</dbReference>
<dbReference type="SUPFAM" id="SSF53850">
    <property type="entry name" value="Periplasmic binding protein-like II"/>
    <property type="match status" value="1"/>
</dbReference>
<dbReference type="PROSITE" id="PS50931">
    <property type="entry name" value="HTH_LYSR"/>
    <property type="match status" value="1"/>
</dbReference>
<evidence type="ECO:0000256" key="3">
    <source>
        <dbReference type="ARBA" id="ARBA00023125"/>
    </source>
</evidence>
<evidence type="ECO:0000256" key="1">
    <source>
        <dbReference type="ARBA" id="ARBA00009437"/>
    </source>
</evidence>
<evidence type="ECO:0000256" key="4">
    <source>
        <dbReference type="ARBA" id="ARBA00023163"/>
    </source>
</evidence>
<dbReference type="Gene3D" id="1.10.10.10">
    <property type="entry name" value="Winged helix-like DNA-binding domain superfamily/Winged helix DNA-binding domain"/>
    <property type="match status" value="1"/>
</dbReference>
<evidence type="ECO:0000313" key="6">
    <source>
        <dbReference type="EMBL" id="RKP52247.1"/>
    </source>
</evidence>
<dbReference type="RefSeq" id="WP_121274964.1">
    <property type="nucleotide sequence ID" value="NZ_RBZV01000001.1"/>
</dbReference>
<dbReference type="InterPro" id="IPR005119">
    <property type="entry name" value="LysR_subst-bd"/>
</dbReference>
<organism evidence="6 7">
    <name type="scientific">Trinickia fusca</name>
    <dbReference type="NCBI Taxonomy" id="2419777"/>
    <lineage>
        <taxon>Bacteria</taxon>
        <taxon>Pseudomonadati</taxon>
        <taxon>Pseudomonadota</taxon>
        <taxon>Betaproteobacteria</taxon>
        <taxon>Burkholderiales</taxon>
        <taxon>Burkholderiaceae</taxon>
        <taxon>Trinickia</taxon>
    </lineage>
</organism>
<dbReference type="AlphaFoldDB" id="A0A494XNK5"/>
<dbReference type="PANTHER" id="PTHR30126">
    <property type="entry name" value="HTH-TYPE TRANSCRIPTIONAL REGULATOR"/>
    <property type="match status" value="1"/>
</dbReference>
<sequence length="295" mass="33356">MDFTLHELACLDAVVTEGTFQAAAKKLNRTHPAVHTAVRNLEQRLGVALLDRSQYRVSLTQQGQAFYRQGEAILRQAAALETFCEQLSRGEETDLRVVVGDLTPAADVLPHLKRFFKGWPQTRLHLHFESIGGPWERLLAEEADLIIHHVDKADTRFEWIDLTNVTLVPVAARGYLDVPVTRQLTPEQMRAYVQIIIRDSARHPMRDYFVIKDAPSWTVADQHTKKALIVQGMGWGHMPLYLVQRELRSGKLVSLEGRHFKRSKLDIVAARLRGRPAGPVATALWRYFGEASIGA</sequence>
<dbReference type="Proteomes" id="UP000280434">
    <property type="component" value="Unassembled WGS sequence"/>
</dbReference>
<feature type="domain" description="HTH lysR-type" evidence="5">
    <location>
        <begin position="1"/>
        <end position="60"/>
    </location>
</feature>
<dbReference type="GO" id="GO:0000976">
    <property type="term" value="F:transcription cis-regulatory region binding"/>
    <property type="evidence" value="ECO:0007669"/>
    <property type="project" value="TreeGrafter"/>
</dbReference>
<evidence type="ECO:0000313" key="7">
    <source>
        <dbReference type="Proteomes" id="UP000280434"/>
    </source>
</evidence>
<protein>
    <submittedName>
        <fullName evidence="6">LysR family transcriptional regulator</fullName>
    </submittedName>
</protein>
<dbReference type="EMBL" id="RBZV01000001">
    <property type="protein sequence ID" value="RKP52247.1"/>
    <property type="molecule type" value="Genomic_DNA"/>
</dbReference>
<evidence type="ECO:0000256" key="2">
    <source>
        <dbReference type="ARBA" id="ARBA00023015"/>
    </source>
</evidence>
<accession>A0A494XNK5</accession>
<dbReference type="GO" id="GO:0003700">
    <property type="term" value="F:DNA-binding transcription factor activity"/>
    <property type="evidence" value="ECO:0007669"/>
    <property type="project" value="InterPro"/>
</dbReference>
<dbReference type="PANTHER" id="PTHR30126:SF88">
    <property type="entry name" value="TRANSCRIPTIONAL REGULATOR-RELATED"/>
    <property type="match status" value="1"/>
</dbReference>
<dbReference type="Pfam" id="PF03466">
    <property type="entry name" value="LysR_substrate"/>
    <property type="match status" value="1"/>
</dbReference>
<keyword evidence="7" id="KW-1185">Reference proteome</keyword>
<comment type="caution">
    <text evidence="6">The sequence shown here is derived from an EMBL/GenBank/DDBJ whole genome shotgun (WGS) entry which is preliminary data.</text>
</comment>
<keyword evidence="4" id="KW-0804">Transcription</keyword>
<comment type="similarity">
    <text evidence="1">Belongs to the LysR transcriptional regulatory family.</text>
</comment>
<gene>
    <name evidence="6" type="ORF">D7S89_01545</name>
</gene>
<dbReference type="InterPro" id="IPR036390">
    <property type="entry name" value="WH_DNA-bd_sf"/>
</dbReference>
<reference evidence="6 7" key="1">
    <citation type="submission" date="2018-10" db="EMBL/GenBank/DDBJ databases">
        <title>Paraburkholderia sp. 7MK8-2, isolated from soil.</title>
        <authorList>
            <person name="Gao Z.-H."/>
            <person name="Qiu L.-H."/>
        </authorList>
    </citation>
    <scope>NUCLEOTIDE SEQUENCE [LARGE SCALE GENOMIC DNA]</scope>
    <source>
        <strain evidence="6 7">7MK8-2</strain>
    </source>
</reference>
<dbReference type="InterPro" id="IPR000847">
    <property type="entry name" value="LysR_HTH_N"/>
</dbReference>